<reference evidence="2" key="1">
    <citation type="submission" date="2020-12" db="EMBL/GenBank/DDBJ databases">
        <title>Devosia sp. MSA67 isolated from Mo River.</title>
        <authorList>
            <person name="Ma F."/>
            <person name="Zi Z."/>
        </authorList>
    </citation>
    <scope>NUCLEOTIDE SEQUENCE</scope>
    <source>
        <strain evidence="2">MSA67</strain>
    </source>
</reference>
<sequence>MSEGLERPTIALHGIASVAGRYVIGDQAMHPGINLFACRLRMIGSDNLRVTAPVIPQMGEIVSASFTSFGTLTGTVTRQYDDGFEMGFVQSDAERDALNARITSFSEKLWTTTSDRRSAERVMPSNPRTVIARPDNWSQPCLIVDYSISGAAVSAAFQPAVGEIVTVGRVTGEVVRLFDFGFGVRFFEPQSADHLESLLEAPDEWRDVMRRTFRAAQ</sequence>
<organism evidence="2 3">
    <name type="scientific">Devosia sediminis</name>
    <dbReference type="NCBI Taxonomy" id="2798801"/>
    <lineage>
        <taxon>Bacteria</taxon>
        <taxon>Pseudomonadati</taxon>
        <taxon>Pseudomonadota</taxon>
        <taxon>Alphaproteobacteria</taxon>
        <taxon>Hyphomicrobiales</taxon>
        <taxon>Devosiaceae</taxon>
        <taxon>Devosia</taxon>
    </lineage>
</organism>
<dbReference type="GO" id="GO:0035438">
    <property type="term" value="F:cyclic-di-GMP binding"/>
    <property type="evidence" value="ECO:0007669"/>
    <property type="project" value="InterPro"/>
</dbReference>
<dbReference type="Pfam" id="PF07238">
    <property type="entry name" value="PilZ"/>
    <property type="match status" value="1"/>
</dbReference>
<dbReference type="EMBL" id="JAEKMH010000001">
    <property type="protein sequence ID" value="MBJ3784468.1"/>
    <property type="molecule type" value="Genomic_DNA"/>
</dbReference>
<keyword evidence="3" id="KW-1185">Reference proteome</keyword>
<protein>
    <submittedName>
        <fullName evidence="2">PilZ domain-containing protein</fullName>
    </submittedName>
</protein>
<dbReference type="InterPro" id="IPR009875">
    <property type="entry name" value="PilZ_domain"/>
</dbReference>
<evidence type="ECO:0000313" key="2">
    <source>
        <dbReference type="EMBL" id="MBJ3784468.1"/>
    </source>
</evidence>
<proteinExistence type="predicted"/>
<comment type="caution">
    <text evidence="2">The sequence shown here is derived from an EMBL/GenBank/DDBJ whole genome shotgun (WGS) entry which is preliminary data.</text>
</comment>
<dbReference type="SUPFAM" id="SSF141371">
    <property type="entry name" value="PilZ domain-like"/>
    <property type="match status" value="1"/>
</dbReference>
<evidence type="ECO:0000259" key="1">
    <source>
        <dbReference type="Pfam" id="PF07238"/>
    </source>
</evidence>
<dbReference type="RefSeq" id="WP_198875629.1">
    <property type="nucleotide sequence ID" value="NZ_JAEKMH010000001.1"/>
</dbReference>
<name>A0A934IXC5_9HYPH</name>
<dbReference type="AlphaFoldDB" id="A0A934IXC5"/>
<dbReference type="Proteomes" id="UP000602124">
    <property type="component" value="Unassembled WGS sequence"/>
</dbReference>
<gene>
    <name evidence="2" type="ORF">JEQ47_07030</name>
</gene>
<evidence type="ECO:0000313" key="3">
    <source>
        <dbReference type="Proteomes" id="UP000602124"/>
    </source>
</evidence>
<accession>A0A934IXC5</accession>
<feature type="domain" description="PilZ" evidence="1">
    <location>
        <begin position="115"/>
        <end position="199"/>
    </location>
</feature>